<protein>
    <submittedName>
        <fullName evidence="8">Drug/metabolite transporter (DMT)-like permease</fullName>
    </submittedName>
</protein>
<keyword evidence="5 6" id="KW-0472">Membrane</keyword>
<keyword evidence="9" id="KW-1185">Reference proteome</keyword>
<feature type="transmembrane region" description="Helical" evidence="6">
    <location>
        <begin position="212"/>
        <end position="230"/>
    </location>
</feature>
<feature type="transmembrane region" description="Helical" evidence="6">
    <location>
        <begin position="179"/>
        <end position="200"/>
    </location>
</feature>
<dbReference type="Gene3D" id="1.10.3730.20">
    <property type="match status" value="1"/>
</dbReference>
<evidence type="ECO:0000256" key="1">
    <source>
        <dbReference type="ARBA" id="ARBA00004141"/>
    </source>
</evidence>
<evidence type="ECO:0000256" key="5">
    <source>
        <dbReference type="ARBA" id="ARBA00023136"/>
    </source>
</evidence>
<dbReference type="EMBL" id="QLLK01000009">
    <property type="protein sequence ID" value="RAI87040.1"/>
    <property type="molecule type" value="Genomic_DNA"/>
</dbReference>
<comment type="subcellular location">
    <subcellularLocation>
        <location evidence="1">Membrane</location>
        <topology evidence="1">Multi-pass membrane protein</topology>
    </subcellularLocation>
</comment>
<feature type="transmembrane region" description="Helical" evidence="6">
    <location>
        <begin position="301"/>
        <end position="318"/>
    </location>
</feature>
<accession>A0A327P418</accession>
<feature type="transmembrane region" description="Helical" evidence="6">
    <location>
        <begin position="149"/>
        <end position="167"/>
    </location>
</feature>
<dbReference type="Pfam" id="PF00892">
    <property type="entry name" value="EamA"/>
    <property type="match status" value="2"/>
</dbReference>
<dbReference type="GO" id="GO:0016020">
    <property type="term" value="C:membrane"/>
    <property type="evidence" value="ECO:0007669"/>
    <property type="project" value="UniProtKB-SubCell"/>
</dbReference>
<feature type="transmembrane region" description="Helical" evidence="6">
    <location>
        <begin position="124"/>
        <end position="142"/>
    </location>
</feature>
<dbReference type="InterPro" id="IPR000620">
    <property type="entry name" value="EamA_dom"/>
</dbReference>
<evidence type="ECO:0000256" key="2">
    <source>
        <dbReference type="ARBA" id="ARBA00007362"/>
    </source>
</evidence>
<feature type="transmembrane region" description="Helical" evidence="6">
    <location>
        <begin position="65"/>
        <end position="83"/>
    </location>
</feature>
<gene>
    <name evidence="8" type="ORF">LV83_03146</name>
</gene>
<evidence type="ECO:0000313" key="9">
    <source>
        <dbReference type="Proteomes" id="UP000249610"/>
    </source>
</evidence>
<feature type="domain" description="EamA" evidence="7">
    <location>
        <begin position="183"/>
        <end position="317"/>
    </location>
</feature>
<feature type="transmembrane region" description="Helical" evidence="6">
    <location>
        <begin position="250"/>
        <end position="269"/>
    </location>
</feature>
<feature type="transmembrane region" description="Helical" evidence="6">
    <location>
        <begin position="95"/>
        <end position="112"/>
    </location>
</feature>
<dbReference type="PANTHER" id="PTHR32322:SF2">
    <property type="entry name" value="EAMA DOMAIN-CONTAINING PROTEIN"/>
    <property type="match status" value="1"/>
</dbReference>
<feature type="domain" description="EamA" evidence="7">
    <location>
        <begin position="38"/>
        <end position="165"/>
    </location>
</feature>
<dbReference type="PANTHER" id="PTHR32322">
    <property type="entry name" value="INNER MEMBRANE TRANSPORTER"/>
    <property type="match status" value="1"/>
</dbReference>
<keyword evidence="3 6" id="KW-0812">Transmembrane</keyword>
<comment type="similarity">
    <text evidence="2">Belongs to the EamA transporter family.</text>
</comment>
<comment type="caution">
    <text evidence="8">The sequence shown here is derived from an EMBL/GenBank/DDBJ whole genome shotgun (WGS) entry which is preliminary data.</text>
</comment>
<evidence type="ECO:0000256" key="4">
    <source>
        <dbReference type="ARBA" id="ARBA00022989"/>
    </source>
</evidence>
<dbReference type="InterPro" id="IPR050638">
    <property type="entry name" value="AA-Vitamin_Transporters"/>
</dbReference>
<evidence type="ECO:0000313" key="8">
    <source>
        <dbReference type="EMBL" id="RAI87040.1"/>
    </source>
</evidence>
<sequence>MVKLEGKLQLYHLPYLTTSQFPQMSTTTNDGNLKNWGLLILLSLIWGSSFILIKRGLEVFSPGEVGAYRIVAAATFLLPLSIPRLKNLDKTQIKNLIIVGLVGSFIPAFLFAKAQTQLSSSLTGVLNALTPLAVVVIGALFFQSKITRRNGIGLAIAFVGVFILVTVKEGSGFGAFTDINAYAFFVILACICYGFNLNIIKYRFQKLKPIEITAISLIMVLPVALLYLMAGTQFSYKVVNIEGALPALGYITLLGVMGTAIALIIFNVMVKTATPVFASSVTYLIPIVAIFWGVLDGEVLLFGHYVGIVAVIIGVWFGNRKKIVQP</sequence>
<organism evidence="8 9">
    <name type="scientific">Algoriphagus yeomjeoni</name>
    <dbReference type="NCBI Taxonomy" id="291403"/>
    <lineage>
        <taxon>Bacteria</taxon>
        <taxon>Pseudomonadati</taxon>
        <taxon>Bacteroidota</taxon>
        <taxon>Cytophagia</taxon>
        <taxon>Cytophagales</taxon>
        <taxon>Cyclobacteriaceae</taxon>
        <taxon>Algoriphagus</taxon>
    </lineage>
</organism>
<evidence type="ECO:0000256" key="3">
    <source>
        <dbReference type="ARBA" id="ARBA00022692"/>
    </source>
</evidence>
<dbReference type="Proteomes" id="UP000249610">
    <property type="component" value="Unassembled WGS sequence"/>
</dbReference>
<feature type="transmembrane region" description="Helical" evidence="6">
    <location>
        <begin position="36"/>
        <end position="53"/>
    </location>
</feature>
<name>A0A327P418_9BACT</name>
<keyword evidence="4 6" id="KW-1133">Transmembrane helix</keyword>
<evidence type="ECO:0000259" key="7">
    <source>
        <dbReference type="Pfam" id="PF00892"/>
    </source>
</evidence>
<proteinExistence type="inferred from homology"/>
<dbReference type="SUPFAM" id="SSF103481">
    <property type="entry name" value="Multidrug resistance efflux transporter EmrE"/>
    <property type="match status" value="2"/>
</dbReference>
<evidence type="ECO:0000256" key="6">
    <source>
        <dbReference type="SAM" id="Phobius"/>
    </source>
</evidence>
<reference evidence="8 9" key="1">
    <citation type="submission" date="2018-06" db="EMBL/GenBank/DDBJ databases">
        <title>Genomic Encyclopedia of Archaeal and Bacterial Type Strains, Phase II (KMG-II): from individual species to whole genera.</title>
        <authorList>
            <person name="Goeker M."/>
        </authorList>
    </citation>
    <scope>NUCLEOTIDE SEQUENCE [LARGE SCALE GENOMIC DNA]</scope>
    <source>
        <strain evidence="8 9">DSM 23446</strain>
    </source>
</reference>
<dbReference type="InterPro" id="IPR037185">
    <property type="entry name" value="EmrE-like"/>
</dbReference>
<feature type="transmembrane region" description="Helical" evidence="6">
    <location>
        <begin position="276"/>
        <end position="295"/>
    </location>
</feature>
<dbReference type="AlphaFoldDB" id="A0A327P418"/>